<keyword evidence="1" id="KW-0812">Transmembrane</keyword>
<dbReference type="Pfam" id="PF06580">
    <property type="entry name" value="His_kinase"/>
    <property type="match status" value="1"/>
</dbReference>
<feature type="transmembrane region" description="Helical" evidence="1">
    <location>
        <begin position="245"/>
        <end position="264"/>
    </location>
</feature>
<dbReference type="PANTHER" id="PTHR34220">
    <property type="entry name" value="SENSOR HISTIDINE KINASE YPDA"/>
    <property type="match status" value="1"/>
</dbReference>
<protein>
    <recommendedName>
        <fullName evidence="2">Signal transduction histidine kinase internal region domain-containing protein</fullName>
    </recommendedName>
</protein>
<dbReference type="InterPro" id="IPR050640">
    <property type="entry name" value="Bact_2-comp_sensor_kinase"/>
</dbReference>
<feature type="transmembrane region" description="Helical" evidence="1">
    <location>
        <begin position="152"/>
        <end position="176"/>
    </location>
</feature>
<accession>A0ABP9G161</accession>
<sequence length="480" mass="55263">MLICIYQPINITILYYSQPDFAGNFGAEFRSHGLYFDILINYFIPEVCWYLCLYLSFLYAATGLPNRLINERKVGKAILTVLPVFIVVWIALVFISWYKEPYKSTVVMTAIFEQFKTTVNIFGLLAAYQVIKRVVSWYQTNHQSNLSRDKKLIYNDIFYFIFFWLLLLVPAVLFHVTDAVGFFFLLIVPGAFINHAVLVHWLLKSKLKSPLFWTQLFIVSLLVSAPLIGIFTFKGTNGGNNWPAMFMAFCLGQQLLIVPLSLAVHSHRKSRETELSDLRSGLSTSTANLQFLRSQINPHFLFNALNTLYGTALSEQAEKTGEGIQKLGDMMRFMLHENTQDKIALSRELDYLKNYIDLQNLRISTSPVISIDVAIPDIEGYYQVAPMLLIPFVENAYKHGISLRERSWINISVSLSNDELQLDVYNSVHAHSSIDPERERSGIGLENVKQRLHHLYPQRHELVIRQTTKEFFIHLTIKLL</sequence>
<evidence type="ECO:0000313" key="3">
    <source>
        <dbReference type="EMBL" id="GAA4925407.1"/>
    </source>
</evidence>
<gene>
    <name evidence="3" type="ORF">GCM10023313_32420</name>
</gene>
<dbReference type="SUPFAM" id="SSF55874">
    <property type="entry name" value="ATPase domain of HSP90 chaperone/DNA topoisomerase II/histidine kinase"/>
    <property type="match status" value="1"/>
</dbReference>
<evidence type="ECO:0000256" key="1">
    <source>
        <dbReference type="SAM" id="Phobius"/>
    </source>
</evidence>
<comment type="caution">
    <text evidence="3">The sequence shown here is derived from an EMBL/GenBank/DDBJ whole genome shotgun (WGS) entry which is preliminary data.</text>
</comment>
<dbReference type="InterPro" id="IPR036890">
    <property type="entry name" value="HATPase_C_sf"/>
</dbReference>
<organism evidence="3 4">
    <name type="scientific">Mucilaginibacter defluvii</name>
    <dbReference type="NCBI Taxonomy" id="1196019"/>
    <lineage>
        <taxon>Bacteria</taxon>
        <taxon>Pseudomonadati</taxon>
        <taxon>Bacteroidota</taxon>
        <taxon>Sphingobacteriia</taxon>
        <taxon>Sphingobacteriales</taxon>
        <taxon>Sphingobacteriaceae</taxon>
        <taxon>Mucilaginibacter</taxon>
    </lineage>
</organism>
<dbReference type="Proteomes" id="UP001501436">
    <property type="component" value="Unassembled WGS sequence"/>
</dbReference>
<keyword evidence="4" id="KW-1185">Reference proteome</keyword>
<dbReference type="InterPro" id="IPR010559">
    <property type="entry name" value="Sig_transdc_His_kin_internal"/>
</dbReference>
<feature type="transmembrane region" description="Helical" evidence="1">
    <location>
        <begin position="182"/>
        <end position="203"/>
    </location>
</feature>
<dbReference type="PANTHER" id="PTHR34220:SF7">
    <property type="entry name" value="SENSOR HISTIDINE KINASE YPDA"/>
    <property type="match status" value="1"/>
</dbReference>
<proteinExistence type="predicted"/>
<evidence type="ECO:0000313" key="4">
    <source>
        <dbReference type="Proteomes" id="UP001501436"/>
    </source>
</evidence>
<evidence type="ECO:0000259" key="2">
    <source>
        <dbReference type="Pfam" id="PF06580"/>
    </source>
</evidence>
<dbReference type="EMBL" id="BAABJI010000002">
    <property type="protein sequence ID" value="GAA4925407.1"/>
    <property type="molecule type" value="Genomic_DNA"/>
</dbReference>
<feature type="transmembrane region" description="Helical" evidence="1">
    <location>
        <begin position="74"/>
        <end position="98"/>
    </location>
</feature>
<keyword evidence="1" id="KW-1133">Transmembrane helix</keyword>
<keyword evidence="1" id="KW-0472">Membrane</keyword>
<reference evidence="4" key="1">
    <citation type="journal article" date="2019" name="Int. J. Syst. Evol. Microbiol.">
        <title>The Global Catalogue of Microorganisms (GCM) 10K type strain sequencing project: providing services to taxonomists for standard genome sequencing and annotation.</title>
        <authorList>
            <consortium name="The Broad Institute Genomics Platform"/>
            <consortium name="The Broad Institute Genome Sequencing Center for Infectious Disease"/>
            <person name="Wu L."/>
            <person name="Ma J."/>
        </authorList>
    </citation>
    <scope>NUCLEOTIDE SEQUENCE [LARGE SCALE GENOMIC DNA]</scope>
    <source>
        <strain evidence="4">JCM 18283</strain>
    </source>
</reference>
<feature type="domain" description="Signal transduction histidine kinase internal region" evidence="2">
    <location>
        <begin position="287"/>
        <end position="364"/>
    </location>
</feature>
<name>A0ABP9G161_9SPHI</name>
<feature type="transmembrane region" description="Helical" evidence="1">
    <location>
        <begin position="210"/>
        <end position="233"/>
    </location>
</feature>
<feature type="transmembrane region" description="Helical" evidence="1">
    <location>
        <begin position="39"/>
        <end position="62"/>
    </location>
</feature>
<dbReference type="Gene3D" id="3.30.565.10">
    <property type="entry name" value="Histidine kinase-like ATPase, C-terminal domain"/>
    <property type="match status" value="1"/>
</dbReference>